<sequence>MRIRRPAPSDPTRPRAAWRLGAAVAALGCAVLAACDRPAGPDKPAEPQSAATADPATAMTDARQTDATKAEATTDRPSQTYSAEAFLDTVSVGLAPGHAFSPDGSTLLAYSDQSGVFNAYAIDLATGDKTALTNSDGDAIFPVSYFPDSQRFLYSADQGGNELTHVYVQGPDGTAQDLTPGDAVKASVAGWIEDDAAFVVATNERDPQAFDLYRYDAESYERSLLFENPGGLYPAEISDDGRWVVLSRANTNADSDLLLVDLDAETPEPRLITEHEGAIQFNAFAFTPEGDKLVYGTNETSEFTQAWTYDLETGETAPLIEADWNVVYVSYSPSGRYRVHGVNADARTQVTLTDRLTGDTVPLTDGVGLADGIISSVRFAPDETRVAFRLESASQPANLYTLTLGDDATARRLTDSLTDAIDAADLVEATVARFDSYDGLSIPGILYRPHQASAKTPVPALVWVHGGPGGQSRLGYNGTIQHLVNHGYAVYAINNRGSSGYGKTFNHLDDQKHGEADLGDVVASKDFLAAKDWIDGDAIGIIGGSYGGYMVAAALAFEPQVFDLGIDIFGVTNWLRTLQSIPAWWGPQRDALYDELGDPATDEDRLRRISPLFHADRIERPLLVVQGANDPRVLQVESDELVAAVRANGVPVDYVVFDDEGHGFRKKANRVAASEAYLRFLDSHLKGRDAPSEPDATATN</sequence>
<dbReference type="Gene3D" id="2.120.10.30">
    <property type="entry name" value="TolB, C-terminal domain"/>
    <property type="match status" value="1"/>
</dbReference>
<gene>
    <name evidence="8" type="ORF">EV659_10972</name>
</gene>
<dbReference type="InterPro" id="IPR002470">
    <property type="entry name" value="Peptidase_S9A"/>
</dbReference>
<evidence type="ECO:0000256" key="5">
    <source>
        <dbReference type="SAM" id="SignalP"/>
    </source>
</evidence>
<dbReference type="Proteomes" id="UP000295399">
    <property type="component" value="Unassembled WGS sequence"/>
</dbReference>
<proteinExistence type="predicted"/>
<keyword evidence="1" id="KW-0645">Protease</keyword>
<evidence type="ECO:0000313" key="8">
    <source>
        <dbReference type="EMBL" id="TCP32580.1"/>
    </source>
</evidence>
<dbReference type="InParanoid" id="A0A4R2PBS7"/>
<keyword evidence="3" id="KW-0720">Serine protease</keyword>
<name>A0A4R2PBS7_RHOSA</name>
<protein>
    <submittedName>
        <fullName evidence="8">Dipeptidyl aminopeptidase/acylaminoacyl peptidase</fullName>
    </submittedName>
</protein>
<evidence type="ECO:0000259" key="7">
    <source>
        <dbReference type="Pfam" id="PF02897"/>
    </source>
</evidence>
<dbReference type="SUPFAM" id="SSF53474">
    <property type="entry name" value="alpha/beta-Hydrolases"/>
    <property type="match status" value="1"/>
</dbReference>
<dbReference type="InterPro" id="IPR011659">
    <property type="entry name" value="WD40"/>
</dbReference>
<dbReference type="Gene3D" id="2.130.10.10">
    <property type="entry name" value="YVTN repeat-like/Quinoprotein amine dehydrogenase"/>
    <property type="match status" value="1"/>
</dbReference>
<dbReference type="AlphaFoldDB" id="A0A4R2PBS7"/>
<feature type="region of interest" description="Disordered" evidence="4">
    <location>
        <begin position="36"/>
        <end position="80"/>
    </location>
</feature>
<feature type="compositionally biased region" description="Basic and acidic residues" evidence="4">
    <location>
        <begin position="63"/>
        <end position="74"/>
    </location>
</feature>
<feature type="domain" description="Peptidase S9 prolyl oligopeptidase catalytic" evidence="6">
    <location>
        <begin position="479"/>
        <end position="687"/>
    </location>
</feature>
<evidence type="ECO:0000313" key="9">
    <source>
        <dbReference type="Proteomes" id="UP000295399"/>
    </source>
</evidence>
<keyword evidence="2" id="KW-0378">Hydrolase</keyword>
<dbReference type="PRINTS" id="PR00862">
    <property type="entry name" value="PROLIGOPTASE"/>
</dbReference>
<dbReference type="RefSeq" id="WP_132709066.1">
    <property type="nucleotide sequence ID" value="NZ_JACIGF010000009.1"/>
</dbReference>
<evidence type="ECO:0000256" key="3">
    <source>
        <dbReference type="ARBA" id="ARBA00022825"/>
    </source>
</evidence>
<dbReference type="InterPro" id="IPR011042">
    <property type="entry name" value="6-blade_b-propeller_TolB-like"/>
</dbReference>
<evidence type="ECO:0000256" key="1">
    <source>
        <dbReference type="ARBA" id="ARBA00022670"/>
    </source>
</evidence>
<feature type="compositionally biased region" description="Low complexity" evidence="4">
    <location>
        <begin position="50"/>
        <end position="62"/>
    </location>
</feature>
<feature type="domain" description="Peptidase S9A N-terminal" evidence="7">
    <location>
        <begin position="145"/>
        <end position="406"/>
    </location>
</feature>
<keyword evidence="5" id="KW-0732">Signal</keyword>
<dbReference type="SUPFAM" id="SSF82171">
    <property type="entry name" value="DPP6 N-terminal domain-like"/>
    <property type="match status" value="1"/>
</dbReference>
<dbReference type="Pfam" id="PF02897">
    <property type="entry name" value="Peptidase_S9_N"/>
    <property type="match status" value="1"/>
</dbReference>
<comment type="caution">
    <text evidence="8">The sequence shown here is derived from an EMBL/GenBank/DDBJ whole genome shotgun (WGS) entry which is preliminary data.</text>
</comment>
<dbReference type="GO" id="GO:0004252">
    <property type="term" value="F:serine-type endopeptidase activity"/>
    <property type="evidence" value="ECO:0007669"/>
    <property type="project" value="InterPro"/>
</dbReference>
<dbReference type="GO" id="GO:0006508">
    <property type="term" value="P:proteolysis"/>
    <property type="evidence" value="ECO:0007669"/>
    <property type="project" value="UniProtKB-KW"/>
</dbReference>
<dbReference type="PANTHER" id="PTHR42776">
    <property type="entry name" value="SERINE PEPTIDASE S9 FAMILY MEMBER"/>
    <property type="match status" value="1"/>
</dbReference>
<evidence type="ECO:0000256" key="2">
    <source>
        <dbReference type="ARBA" id="ARBA00022801"/>
    </source>
</evidence>
<dbReference type="InterPro" id="IPR015943">
    <property type="entry name" value="WD40/YVTN_repeat-like_dom_sf"/>
</dbReference>
<reference evidence="8 9" key="1">
    <citation type="submission" date="2019-03" db="EMBL/GenBank/DDBJ databases">
        <title>Genomic Encyclopedia of Type Strains, Phase IV (KMG-IV): sequencing the most valuable type-strain genomes for metagenomic binning, comparative biology and taxonomic classification.</title>
        <authorList>
            <person name="Goeker M."/>
        </authorList>
    </citation>
    <scope>NUCLEOTIDE SEQUENCE [LARGE SCALE GENOMIC DNA]</scope>
    <source>
        <strain evidence="8 9">DSM 2132</strain>
    </source>
</reference>
<organism evidence="8 9">
    <name type="scientific">Rhodothalassium salexigens DSM 2132</name>
    <dbReference type="NCBI Taxonomy" id="1188247"/>
    <lineage>
        <taxon>Bacteria</taxon>
        <taxon>Pseudomonadati</taxon>
        <taxon>Pseudomonadota</taxon>
        <taxon>Alphaproteobacteria</taxon>
        <taxon>Rhodothalassiales</taxon>
        <taxon>Rhodothalassiaceae</taxon>
        <taxon>Rhodothalassium</taxon>
    </lineage>
</organism>
<dbReference type="OrthoDB" id="1094230at2"/>
<dbReference type="Pfam" id="PF00326">
    <property type="entry name" value="Peptidase_S9"/>
    <property type="match status" value="1"/>
</dbReference>
<dbReference type="InterPro" id="IPR001375">
    <property type="entry name" value="Peptidase_S9_cat"/>
</dbReference>
<accession>A0A4R2PBS7</accession>
<evidence type="ECO:0000256" key="4">
    <source>
        <dbReference type="SAM" id="MobiDB-lite"/>
    </source>
</evidence>
<dbReference type="Pfam" id="PF07676">
    <property type="entry name" value="PD40"/>
    <property type="match status" value="1"/>
</dbReference>
<keyword evidence="9" id="KW-1185">Reference proteome</keyword>
<dbReference type="InterPro" id="IPR029058">
    <property type="entry name" value="AB_hydrolase_fold"/>
</dbReference>
<dbReference type="EMBL" id="SLXO01000009">
    <property type="protein sequence ID" value="TCP32580.1"/>
    <property type="molecule type" value="Genomic_DNA"/>
</dbReference>
<dbReference type="PANTHER" id="PTHR42776:SF27">
    <property type="entry name" value="DIPEPTIDYL PEPTIDASE FAMILY MEMBER 6"/>
    <property type="match status" value="1"/>
</dbReference>
<feature type="signal peptide" evidence="5">
    <location>
        <begin position="1"/>
        <end position="33"/>
    </location>
</feature>
<evidence type="ECO:0000259" key="6">
    <source>
        <dbReference type="Pfam" id="PF00326"/>
    </source>
</evidence>
<keyword evidence="8" id="KW-0031">Aminopeptidase</keyword>
<dbReference type="GO" id="GO:0004177">
    <property type="term" value="F:aminopeptidase activity"/>
    <property type="evidence" value="ECO:0007669"/>
    <property type="project" value="UniProtKB-KW"/>
</dbReference>
<dbReference type="Gene3D" id="3.40.50.1820">
    <property type="entry name" value="alpha/beta hydrolase"/>
    <property type="match status" value="1"/>
</dbReference>
<dbReference type="InterPro" id="IPR023302">
    <property type="entry name" value="Pept_S9A_N"/>
</dbReference>
<feature type="chain" id="PRO_5020448495" evidence="5">
    <location>
        <begin position="34"/>
        <end position="700"/>
    </location>
</feature>
<dbReference type="PROSITE" id="PS51257">
    <property type="entry name" value="PROKAR_LIPOPROTEIN"/>
    <property type="match status" value="1"/>
</dbReference>